<dbReference type="OrthoDB" id="21336at10239"/>
<evidence type="ECO:0000313" key="3">
    <source>
        <dbReference type="Proteomes" id="UP000001535"/>
    </source>
</evidence>
<evidence type="ECO:0000259" key="1">
    <source>
        <dbReference type="Pfam" id="PF13392"/>
    </source>
</evidence>
<dbReference type="InterPro" id="IPR003615">
    <property type="entry name" value="HNH_nuc"/>
</dbReference>
<organism evidence="2 3">
    <name type="scientific">Escherichia phage Rtp</name>
    <dbReference type="NCBI Taxonomy" id="2994041"/>
    <lineage>
        <taxon>Viruses</taxon>
        <taxon>Duplodnaviria</taxon>
        <taxon>Heunggongvirae</taxon>
        <taxon>Uroviricota</taxon>
        <taxon>Caudoviricetes</taxon>
        <taxon>Drexlerviridae</taxon>
        <taxon>Braunvirinae</taxon>
        <taxon>Rtpvirus</taxon>
        <taxon>Rtpvirus Rtp</taxon>
    </lineage>
</organism>
<evidence type="ECO:0000313" key="2">
    <source>
        <dbReference type="EMBL" id="CAJ42224.1"/>
    </source>
</evidence>
<sequence>MNWHDIFDYDGCNLYRRDSGKKAGTKAGPRGYIQCRVGGGLPKVYAHRIIWEMHNDKIPNSMVVDHINHIYDDNRIENLRLVTVKENSSNIKRSKRNTSGIQGVRRRSDNGNWYADLRVDGKLRQMPMRHCFEDAAADRIYLEVYHGFHPNHGAIVNE</sequence>
<dbReference type="Gene3D" id="3.90.75.20">
    <property type="match status" value="1"/>
</dbReference>
<dbReference type="Pfam" id="PF13392">
    <property type="entry name" value="HNH_3"/>
    <property type="match status" value="1"/>
</dbReference>
<proteinExistence type="predicted"/>
<dbReference type="RefSeq" id="YP_398964.1">
    <property type="nucleotide sequence ID" value="NC_007603.1"/>
</dbReference>
<keyword evidence="3" id="KW-1185">Reference proteome</keyword>
<feature type="domain" description="HNH nuclease" evidence="1">
    <location>
        <begin position="44"/>
        <end position="88"/>
    </location>
</feature>
<gene>
    <name evidence="2" type="primary">rtp20</name>
</gene>
<dbReference type="GeneID" id="3778819"/>
<dbReference type="SUPFAM" id="SSF54060">
    <property type="entry name" value="His-Me finger endonucleases"/>
    <property type="match status" value="1"/>
</dbReference>
<dbReference type="KEGG" id="vg:3778819"/>
<accession>Q333G4</accession>
<dbReference type="EMBL" id="AM156909">
    <property type="protein sequence ID" value="CAJ42224.1"/>
    <property type="molecule type" value="Genomic_DNA"/>
</dbReference>
<dbReference type="Proteomes" id="UP000001535">
    <property type="component" value="Segment"/>
</dbReference>
<dbReference type="InterPro" id="IPR044925">
    <property type="entry name" value="His-Me_finger_sf"/>
</dbReference>
<reference evidence="2 3" key="1">
    <citation type="journal article" date="2006" name="J. Bacteriol.">
        <title>The genome of the novel phage Rtp, with a rosette-like tail tip, is homologous to the genome of phage T1.</title>
        <authorList>
            <person name="Wietzorrek A."/>
            <person name="Schwarz H."/>
            <person name="Herrmann C."/>
            <person name="Braun V."/>
        </authorList>
    </citation>
    <scope>NUCLEOTIDE SEQUENCE</scope>
</reference>
<protein>
    <submittedName>
        <fullName evidence="2">HNH-endonuclease</fullName>
    </submittedName>
</protein>
<name>Q333G4_9CAUD</name>